<dbReference type="Gene3D" id="3.20.20.450">
    <property type="entry name" value="EAL domain"/>
    <property type="match status" value="1"/>
</dbReference>
<keyword evidence="5" id="KW-0812">Transmembrane</keyword>
<dbReference type="SUPFAM" id="SSF55073">
    <property type="entry name" value="Nucleotide cyclase"/>
    <property type="match status" value="1"/>
</dbReference>
<sequence length="1202" mass="132897">MPNNTQQVALHTWLIMVPVLLIVMGLINGLAAWQLATAWKPSLVSMPLLVLAGMGLLSVTFGRMVFARLCGGLLVLFCLLAALAAHMPGVPIPWPLPIRVATGVAIFCVAVCLLAGAGSERVRWLWVMLGFVLTLLGGLGVVGDIWPDTTLHDRLGGSFNSAFTALPALLCGTAMLLHGFLPPLRRAEIPRVVLVALLCGSLASVLTWYGLSWQHYDDQRRQGAELLANFKTSSEQVVGSSQLLLQRMAERWTHLGGLPEAGFRELELATYFRDTPSLVSFYWQNSEERFHWGVDRDTSLVLPHWVQQEDGWLMDWLAVGGLAPRWVLPDPARPGLALVSVPLGRGQESRLVGVVDLGRLLSEEVRTIVSPLALTVHRDSHLLFSNRGGKDELGHQLATTGIVLPGGVTLEARGYAPASVAPTLGGLVPLGVAVGGLTLTYLLAFSLGVTGLSSRRSLMLAQAQRHRRAQQRVQAMVARDRPLPETLRAICRLVEFQSPGALSSIMLCDRQQRTLDRAFSTSLPASYLDKVSGARIDPASSACGRAAYQRDFVICRDIATDPLWAGFREVAEAHGLRACWSCPVMASNGRVLGTFAIYYRQPGEPSRGDRRRLVEAAELASLAVEREENRQALHENEQRYSSLFTYHPDAVFSLDLSGRFISANAACSKLTEYPLDRLIGMHVRALFDEEDREQVENRFSSSLQGEALRYSVEVKRRSGEAVSVDLTHLPIIIDGEVVGVYGIAKDTTERKAYEAQLAFHASHDDLTGLANRALFEERLVHDVQLARRHERQLAVLFIDLDDFKPINDSLGHEVGDQVLKQVGQRLAEELAPGDTLARFGGDEFIVLLPELSYERAALELAERLILCVGRPYCVEGHELYIGASVGVAFLVEALASPLELIQQADMAMYRAKQQGRNTWQCFTSEINEDVSSRMALRNDLQEAIEAENFELHYQPLLNVADGSVEGVEALVRWHHPDKGYLTPALFIPLSEETGQIGPISERVLRKACRDMYQLEKEGLGRLRVSVNLSPLQFHRPNFLANLRQTLRETGLDATCLELELTEGILMSDTIGAIETLQALRNMGVEVSIDDFGTGFSSLSYLKQLPINKIKIDRSFIHDVTTNPHDSAIVQGIISMAHHLGVRVVAEGIEESEQRDFLLEHGCDVFQGYFFARPMPLDQLKAYLVRRPRKVSGMKKPLMPVDR</sequence>
<dbReference type="EC" id="3.1.4.52" evidence="2"/>
<dbReference type="SMART" id="SM00091">
    <property type="entry name" value="PAS"/>
    <property type="match status" value="1"/>
</dbReference>
<accession>A0A2N7UB76</accession>
<dbReference type="EMBL" id="PNRF01000005">
    <property type="protein sequence ID" value="PMR77693.1"/>
    <property type="molecule type" value="Genomic_DNA"/>
</dbReference>
<evidence type="ECO:0000259" key="8">
    <source>
        <dbReference type="PROSITE" id="PS50887"/>
    </source>
</evidence>
<keyword evidence="10" id="KW-1185">Reference proteome</keyword>
<evidence type="ECO:0000256" key="4">
    <source>
        <dbReference type="ARBA" id="ARBA00051114"/>
    </source>
</evidence>
<keyword evidence="5" id="KW-1133">Transmembrane helix</keyword>
<dbReference type="CDD" id="cd01949">
    <property type="entry name" value="GGDEF"/>
    <property type="match status" value="1"/>
</dbReference>
<dbReference type="NCBIfam" id="TIGR00254">
    <property type="entry name" value="GGDEF"/>
    <property type="match status" value="1"/>
</dbReference>
<dbReference type="SMART" id="SM00267">
    <property type="entry name" value="GGDEF"/>
    <property type="match status" value="1"/>
</dbReference>
<evidence type="ECO:0000256" key="2">
    <source>
        <dbReference type="ARBA" id="ARBA00012282"/>
    </source>
</evidence>
<gene>
    <name evidence="9" type="ORF">C1H69_01560</name>
</gene>
<comment type="cofactor">
    <cofactor evidence="1">
        <name>Mg(2+)</name>
        <dbReference type="ChEBI" id="CHEBI:18420"/>
    </cofactor>
</comment>
<protein>
    <recommendedName>
        <fullName evidence="2">cyclic-guanylate-specific phosphodiesterase</fullName>
        <ecNumber evidence="2">3.1.4.52</ecNumber>
    </recommendedName>
</protein>
<dbReference type="Proteomes" id="UP000235803">
    <property type="component" value="Unassembled WGS sequence"/>
</dbReference>
<comment type="caution">
    <text evidence="9">The sequence shown here is derived from an EMBL/GenBank/DDBJ whole genome shotgun (WGS) entry which is preliminary data.</text>
</comment>
<dbReference type="SMART" id="SM00052">
    <property type="entry name" value="EAL"/>
    <property type="match status" value="1"/>
</dbReference>
<feature type="transmembrane region" description="Helical" evidence="5">
    <location>
        <begin position="42"/>
        <end position="62"/>
    </location>
</feature>
<dbReference type="GO" id="GO:0071111">
    <property type="term" value="F:cyclic-guanylate-specific phosphodiesterase activity"/>
    <property type="evidence" value="ECO:0007669"/>
    <property type="project" value="UniProtKB-EC"/>
</dbReference>
<dbReference type="InterPro" id="IPR000014">
    <property type="entry name" value="PAS"/>
</dbReference>
<evidence type="ECO:0000256" key="3">
    <source>
        <dbReference type="ARBA" id="ARBA00022636"/>
    </source>
</evidence>
<feature type="transmembrane region" description="Helical" evidence="5">
    <location>
        <begin position="124"/>
        <end position="142"/>
    </location>
</feature>
<dbReference type="PROSITE" id="PS50883">
    <property type="entry name" value="EAL"/>
    <property type="match status" value="1"/>
</dbReference>
<evidence type="ECO:0000259" key="7">
    <source>
        <dbReference type="PROSITE" id="PS50883"/>
    </source>
</evidence>
<dbReference type="GO" id="GO:0071732">
    <property type="term" value="P:cellular response to nitric oxide"/>
    <property type="evidence" value="ECO:0007669"/>
    <property type="project" value="UniProtKB-ARBA"/>
</dbReference>
<dbReference type="CDD" id="cd01948">
    <property type="entry name" value="EAL"/>
    <property type="match status" value="1"/>
</dbReference>
<dbReference type="Gene3D" id="3.30.450.40">
    <property type="match status" value="1"/>
</dbReference>
<dbReference type="InterPro" id="IPR029016">
    <property type="entry name" value="GAF-like_dom_sf"/>
</dbReference>
<dbReference type="PROSITE" id="PS50887">
    <property type="entry name" value="GGDEF"/>
    <property type="match status" value="1"/>
</dbReference>
<feature type="transmembrane region" description="Helical" evidence="5">
    <location>
        <begin position="192"/>
        <end position="211"/>
    </location>
</feature>
<evidence type="ECO:0000256" key="5">
    <source>
        <dbReference type="SAM" id="Phobius"/>
    </source>
</evidence>
<dbReference type="Pfam" id="PF00990">
    <property type="entry name" value="GGDEF"/>
    <property type="match status" value="1"/>
</dbReference>
<comment type="catalytic activity">
    <reaction evidence="4">
        <text>3',3'-c-di-GMP + H2O = 5'-phosphoguanylyl(3'-&gt;5')guanosine + H(+)</text>
        <dbReference type="Rhea" id="RHEA:24902"/>
        <dbReference type="ChEBI" id="CHEBI:15377"/>
        <dbReference type="ChEBI" id="CHEBI:15378"/>
        <dbReference type="ChEBI" id="CHEBI:58754"/>
        <dbReference type="ChEBI" id="CHEBI:58805"/>
        <dbReference type="EC" id="3.1.4.52"/>
    </reaction>
    <physiologicalReaction direction="left-to-right" evidence="4">
        <dbReference type="Rhea" id="RHEA:24903"/>
    </physiologicalReaction>
</comment>
<feature type="domain" description="PAS" evidence="6">
    <location>
        <begin position="636"/>
        <end position="706"/>
    </location>
</feature>
<dbReference type="SMART" id="SM00065">
    <property type="entry name" value="GAF"/>
    <property type="match status" value="1"/>
</dbReference>
<dbReference type="Gene3D" id="3.30.450.20">
    <property type="entry name" value="PAS domain"/>
    <property type="match status" value="1"/>
</dbReference>
<dbReference type="PANTHER" id="PTHR44757">
    <property type="entry name" value="DIGUANYLATE CYCLASE DGCP"/>
    <property type="match status" value="1"/>
</dbReference>
<dbReference type="AlphaFoldDB" id="A0A2N7UB76"/>
<evidence type="ECO:0000259" key="6">
    <source>
        <dbReference type="PROSITE" id="PS50112"/>
    </source>
</evidence>
<dbReference type="InterPro" id="IPR000160">
    <property type="entry name" value="GGDEF_dom"/>
</dbReference>
<dbReference type="SUPFAM" id="SSF141868">
    <property type="entry name" value="EAL domain-like"/>
    <property type="match status" value="1"/>
</dbReference>
<dbReference type="OrthoDB" id="9804951at2"/>
<dbReference type="Pfam" id="PF08448">
    <property type="entry name" value="PAS_4"/>
    <property type="match status" value="1"/>
</dbReference>
<dbReference type="FunFam" id="3.30.70.270:FF:000001">
    <property type="entry name" value="Diguanylate cyclase domain protein"/>
    <property type="match status" value="1"/>
</dbReference>
<dbReference type="Gene3D" id="3.30.70.270">
    <property type="match status" value="1"/>
</dbReference>
<evidence type="ECO:0000256" key="1">
    <source>
        <dbReference type="ARBA" id="ARBA00001946"/>
    </source>
</evidence>
<evidence type="ECO:0000313" key="9">
    <source>
        <dbReference type="EMBL" id="PMR77693.1"/>
    </source>
</evidence>
<reference evidence="9 10" key="1">
    <citation type="submission" date="2018-01" db="EMBL/GenBank/DDBJ databases">
        <title>Halomonas endophytica sp. nov., isolated from storage liquid in the stems of Populus euphratica.</title>
        <authorList>
            <person name="Chen C."/>
        </authorList>
    </citation>
    <scope>NUCLEOTIDE SEQUENCE [LARGE SCALE GENOMIC DNA]</scope>
    <source>
        <strain evidence="9 10">MC28</strain>
    </source>
</reference>
<dbReference type="Pfam" id="PF13185">
    <property type="entry name" value="GAF_2"/>
    <property type="match status" value="1"/>
</dbReference>
<feature type="transmembrane region" description="Helical" evidence="5">
    <location>
        <begin position="162"/>
        <end position="180"/>
    </location>
</feature>
<feature type="transmembrane region" description="Helical" evidence="5">
    <location>
        <begin position="96"/>
        <end position="117"/>
    </location>
</feature>
<keyword evidence="3" id="KW-0973">c-di-GMP</keyword>
<dbReference type="InterPro" id="IPR029787">
    <property type="entry name" value="Nucleotide_cyclase"/>
</dbReference>
<dbReference type="InterPro" id="IPR001633">
    <property type="entry name" value="EAL_dom"/>
</dbReference>
<dbReference type="InterPro" id="IPR003018">
    <property type="entry name" value="GAF"/>
</dbReference>
<dbReference type="Pfam" id="PF00563">
    <property type="entry name" value="EAL"/>
    <property type="match status" value="1"/>
</dbReference>
<dbReference type="PROSITE" id="PS50112">
    <property type="entry name" value="PAS"/>
    <property type="match status" value="1"/>
</dbReference>
<dbReference type="CDD" id="cd00130">
    <property type="entry name" value="PAS"/>
    <property type="match status" value="1"/>
</dbReference>
<dbReference type="NCBIfam" id="TIGR00229">
    <property type="entry name" value="sensory_box"/>
    <property type="match status" value="1"/>
</dbReference>
<dbReference type="InterPro" id="IPR035919">
    <property type="entry name" value="EAL_sf"/>
</dbReference>
<dbReference type="SUPFAM" id="SSF55781">
    <property type="entry name" value="GAF domain-like"/>
    <property type="match status" value="1"/>
</dbReference>
<dbReference type="RefSeq" id="WP_102651665.1">
    <property type="nucleotide sequence ID" value="NZ_PNRF01000005.1"/>
</dbReference>
<keyword evidence="5" id="KW-0472">Membrane</keyword>
<dbReference type="FunFam" id="3.20.20.450:FF:000001">
    <property type="entry name" value="Cyclic di-GMP phosphodiesterase yahA"/>
    <property type="match status" value="1"/>
</dbReference>
<dbReference type="InterPro" id="IPR043128">
    <property type="entry name" value="Rev_trsase/Diguanyl_cyclase"/>
</dbReference>
<dbReference type="SUPFAM" id="SSF55785">
    <property type="entry name" value="PYP-like sensor domain (PAS domain)"/>
    <property type="match status" value="1"/>
</dbReference>
<proteinExistence type="predicted"/>
<dbReference type="InterPro" id="IPR052155">
    <property type="entry name" value="Biofilm_reg_signaling"/>
</dbReference>
<feature type="domain" description="EAL" evidence="7">
    <location>
        <begin position="933"/>
        <end position="1187"/>
    </location>
</feature>
<dbReference type="InterPro" id="IPR035965">
    <property type="entry name" value="PAS-like_dom_sf"/>
</dbReference>
<feature type="domain" description="GGDEF" evidence="8">
    <location>
        <begin position="791"/>
        <end position="924"/>
    </location>
</feature>
<evidence type="ECO:0000313" key="10">
    <source>
        <dbReference type="Proteomes" id="UP000235803"/>
    </source>
</evidence>
<feature type="transmembrane region" description="Helical" evidence="5">
    <location>
        <begin position="69"/>
        <end position="90"/>
    </location>
</feature>
<dbReference type="PANTHER" id="PTHR44757:SF2">
    <property type="entry name" value="BIOFILM ARCHITECTURE MAINTENANCE PROTEIN MBAA"/>
    <property type="match status" value="1"/>
</dbReference>
<organism evidence="9 10">
    <name type="scientific">Billgrantia endophytica</name>
    <dbReference type="NCBI Taxonomy" id="2033802"/>
    <lineage>
        <taxon>Bacteria</taxon>
        <taxon>Pseudomonadati</taxon>
        <taxon>Pseudomonadota</taxon>
        <taxon>Gammaproteobacteria</taxon>
        <taxon>Oceanospirillales</taxon>
        <taxon>Halomonadaceae</taxon>
        <taxon>Billgrantia</taxon>
    </lineage>
</organism>
<feature type="transmembrane region" description="Helical" evidence="5">
    <location>
        <begin position="12"/>
        <end position="36"/>
    </location>
</feature>
<name>A0A2N7UB76_9GAMM</name>
<dbReference type="InterPro" id="IPR013656">
    <property type="entry name" value="PAS_4"/>
</dbReference>